<feature type="binding site" evidence="5">
    <location>
        <position position="152"/>
    </location>
    <ligand>
        <name>S-adenosyl-L-methionine</name>
        <dbReference type="ChEBI" id="CHEBI:59789"/>
    </ligand>
</feature>
<dbReference type="InterPro" id="IPR029063">
    <property type="entry name" value="SAM-dependent_MTases_sf"/>
</dbReference>
<feature type="binding site" evidence="5">
    <location>
        <position position="181"/>
    </location>
    <ligand>
        <name>S-adenosyl-L-methionine</name>
        <dbReference type="ChEBI" id="CHEBI:59789"/>
    </ligand>
</feature>
<feature type="domain" description="Methyltransferase small" evidence="6">
    <location>
        <begin position="113"/>
        <end position="200"/>
    </location>
</feature>
<dbReference type="SUPFAM" id="SSF53335">
    <property type="entry name" value="S-adenosyl-L-methionine-dependent methyltransferases"/>
    <property type="match status" value="1"/>
</dbReference>
<comment type="caution">
    <text evidence="8">The sequence shown here is derived from an EMBL/GenBank/DDBJ whole genome shotgun (WGS) entry which is preliminary data.</text>
</comment>
<evidence type="ECO:0000313" key="8">
    <source>
        <dbReference type="EMBL" id="THV37582.1"/>
    </source>
</evidence>
<dbReference type="GO" id="GO:0102559">
    <property type="term" value="F:peptide chain release factor N(5)-glutamine methyltransferase activity"/>
    <property type="evidence" value="ECO:0007669"/>
    <property type="project" value="UniProtKB-EC"/>
</dbReference>
<dbReference type="NCBIfam" id="TIGR03534">
    <property type="entry name" value="RF_mod_PrmC"/>
    <property type="match status" value="1"/>
</dbReference>
<evidence type="ECO:0000256" key="4">
    <source>
        <dbReference type="ARBA" id="ARBA00048391"/>
    </source>
</evidence>
<dbReference type="HAMAP" id="MF_02126">
    <property type="entry name" value="RF_methyltr_PrmC"/>
    <property type="match status" value="1"/>
</dbReference>
<dbReference type="Gene3D" id="3.40.50.150">
    <property type="entry name" value="Vaccinia Virus protein VP39"/>
    <property type="match status" value="1"/>
</dbReference>
<evidence type="ECO:0000259" key="7">
    <source>
        <dbReference type="Pfam" id="PF17827"/>
    </source>
</evidence>
<dbReference type="GO" id="GO:0032259">
    <property type="term" value="P:methylation"/>
    <property type="evidence" value="ECO:0007669"/>
    <property type="project" value="UniProtKB-KW"/>
</dbReference>
<dbReference type="CDD" id="cd02440">
    <property type="entry name" value="AdoMet_MTases"/>
    <property type="match status" value="1"/>
</dbReference>
<dbReference type="InterPro" id="IPR050320">
    <property type="entry name" value="N5-glutamine_MTase"/>
</dbReference>
<keyword evidence="3 5" id="KW-0949">S-adenosyl-L-methionine</keyword>
<dbReference type="InterPro" id="IPR004556">
    <property type="entry name" value="HemK-like"/>
</dbReference>
<evidence type="ECO:0000256" key="2">
    <source>
        <dbReference type="ARBA" id="ARBA00022679"/>
    </source>
</evidence>
<dbReference type="Pfam" id="PF17827">
    <property type="entry name" value="PrmC_N"/>
    <property type="match status" value="1"/>
</dbReference>
<feature type="binding site" evidence="5">
    <location>
        <begin position="129"/>
        <end position="133"/>
    </location>
    <ligand>
        <name>S-adenosyl-L-methionine</name>
        <dbReference type="ChEBI" id="CHEBI:59789"/>
    </ligand>
</feature>
<dbReference type="EMBL" id="STGU01000003">
    <property type="protein sequence ID" value="THV37582.1"/>
    <property type="molecule type" value="Genomic_DNA"/>
</dbReference>
<dbReference type="PROSITE" id="PS00092">
    <property type="entry name" value="N6_MTASE"/>
    <property type="match status" value="1"/>
</dbReference>
<dbReference type="Gene3D" id="1.10.8.10">
    <property type="entry name" value="DNA helicase RuvA subunit, C-terminal domain"/>
    <property type="match status" value="1"/>
</dbReference>
<feature type="domain" description="Release factor glutamine methyltransferase N-terminal" evidence="7">
    <location>
        <begin position="11"/>
        <end position="80"/>
    </location>
</feature>
<gene>
    <name evidence="5 8" type="primary">prmC</name>
    <name evidence="8" type="ORF">FAA86_08320</name>
</gene>
<dbReference type="Pfam" id="PF05175">
    <property type="entry name" value="MTS"/>
    <property type="match status" value="1"/>
</dbReference>
<comment type="similarity">
    <text evidence="5">Belongs to the protein N5-glutamine methyltransferase family. PrmC subfamily.</text>
</comment>
<organism evidence="8 9">
    <name type="scientific">Rhizobium rosettiformans W3</name>
    <dbReference type="NCBI Taxonomy" id="538378"/>
    <lineage>
        <taxon>Bacteria</taxon>
        <taxon>Pseudomonadati</taxon>
        <taxon>Pseudomonadota</taxon>
        <taxon>Alphaproteobacteria</taxon>
        <taxon>Hyphomicrobiales</taxon>
        <taxon>Rhizobiaceae</taxon>
        <taxon>Rhizobium/Agrobacterium group</taxon>
        <taxon>Rhizobium</taxon>
    </lineage>
</organism>
<proteinExistence type="inferred from homology"/>
<dbReference type="InterPro" id="IPR007848">
    <property type="entry name" value="Small_mtfrase_dom"/>
</dbReference>
<sequence>MSAGAPSAKSLIAEARRRFAEAGLVDAATDARILVCGLLNLDATALLLHGDEPVSREMVDQVEQAILRRLAREPVHRILGRRDFYGLDLTLSAGTLEPRPDTEILVDVILPHLRSMVRQGRRPKFVDLGTGTGAIALALLSECPEAEAIGVDISQDALTTAQDNAERNGLSARFATRPGPWFDQTPERFDIIVSNPPYIRSAVVAGLEPEVVKYDPMAALDGGSDGLDAYRAIAEAAPGHLERHGVVGLEIGFDQRNEVVQIFELAGFSLLEERRDYGANDRVLVFALNLD</sequence>
<dbReference type="InterPro" id="IPR002052">
    <property type="entry name" value="DNA_methylase_N6_adenine_CS"/>
</dbReference>
<accession>A0A4S8Q4P9</accession>
<dbReference type="EC" id="2.1.1.297" evidence="5"/>
<dbReference type="AlphaFoldDB" id="A0A4S8Q4P9"/>
<evidence type="ECO:0000256" key="5">
    <source>
        <dbReference type="HAMAP-Rule" id="MF_02126"/>
    </source>
</evidence>
<feature type="binding site" evidence="5">
    <location>
        <position position="195"/>
    </location>
    <ligand>
        <name>S-adenosyl-L-methionine</name>
        <dbReference type="ChEBI" id="CHEBI:59789"/>
    </ligand>
</feature>
<evidence type="ECO:0000313" key="9">
    <source>
        <dbReference type="Proteomes" id="UP000307378"/>
    </source>
</evidence>
<dbReference type="InterPro" id="IPR019874">
    <property type="entry name" value="RF_methyltr_PrmC"/>
</dbReference>
<protein>
    <recommendedName>
        <fullName evidence="5">Release factor glutamine methyltransferase</fullName>
        <shortName evidence="5">RF MTase</shortName>
        <ecNumber evidence="5">2.1.1.297</ecNumber>
    </recommendedName>
    <alternativeName>
        <fullName evidence="5">N5-glutamine methyltransferase PrmC</fullName>
    </alternativeName>
    <alternativeName>
        <fullName evidence="5">Protein-(glutamine-N5) MTase PrmC</fullName>
    </alternativeName>
    <alternativeName>
        <fullName evidence="5">Protein-glutamine N-methyltransferase PrmC</fullName>
    </alternativeName>
</protein>
<evidence type="ECO:0000256" key="3">
    <source>
        <dbReference type="ARBA" id="ARBA00022691"/>
    </source>
</evidence>
<dbReference type="GO" id="GO:0003676">
    <property type="term" value="F:nucleic acid binding"/>
    <property type="evidence" value="ECO:0007669"/>
    <property type="project" value="InterPro"/>
</dbReference>
<evidence type="ECO:0000259" key="6">
    <source>
        <dbReference type="Pfam" id="PF05175"/>
    </source>
</evidence>
<keyword evidence="2 5" id="KW-0808">Transferase</keyword>
<dbReference type="NCBIfam" id="TIGR00536">
    <property type="entry name" value="hemK_fam"/>
    <property type="match status" value="1"/>
</dbReference>
<comment type="function">
    <text evidence="5">Methylates the class 1 translation termination release factors RF1/PrfA and RF2/PrfB on the glutamine residue of the universally conserved GGQ motif.</text>
</comment>
<keyword evidence="1 5" id="KW-0489">Methyltransferase</keyword>
<dbReference type="Proteomes" id="UP000307378">
    <property type="component" value="Unassembled WGS sequence"/>
</dbReference>
<dbReference type="RefSeq" id="WP_136539671.1">
    <property type="nucleotide sequence ID" value="NZ_STGU01000003.1"/>
</dbReference>
<evidence type="ECO:0000256" key="1">
    <source>
        <dbReference type="ARBA" id="ARBA00022603"/>
    </source>
</evidence>
<comment type="catalytic activity">
    <reaction evidence="4 5">
        <text>L-glutaminyl-[peptide chain release factor] + S-adenosyl-L-methionine = N(5)-methyl-L-glutaminyl-[peptide chain release factor] + S-adenosyl-L-homocysteine + H(+)</text>
        <dbReference type="Rhea" id="RHEA:42896"/>
        <dbReference type="Rhea" id="RHEA-COMP:10271"/>
        <dbReference type="Rhea" id="RHEA-COMP:10272"/>
        <dbReference type="ChEBI" id="CHEBI:15378"/>
        <dbReference type="ChEBI" id="CHEBI:30011"/>
        <dbReference type="ChEBI" id="CHEBI:57856"/>
        <dbReference type="ChEBI" id="CHEBI:59789"/>
        <dbReference type="ChEBI" id="CHEBI:61891"/>
        <dbReference type="EC" id="2.1.1.297"/>
    </reaction>
</comment>
<reference evidence="8 9" key="1">
    <citation type="submission" date="2019-04" db="EMBL/GenBank/DDBJ databases">
        <title>genome sequence of strain W3.</title>
        <authorList>
            <person name="Gao J."/>
            <person name="Sun J."/>
        </authorList>
    </citation>
    <scope>NUCLEOTIDE SEQUENCE [LARGE SCALE GENOMIC DNA]</scope>
    <source>
        <strain evidence="8 9">W3</strain>
    </source>
</reference>
<dbReference type="InterPro" id="IPR040758">
    <property type="entry name" value="PrmC_N"/>
</dbReference>
<dbReference type="PANTHER" id="PTHR18895:SF74">
    <property type="entry name" value="MTRF1L RELEASE FACTOR GLUTAMINE METHYLTRANSFERASE"/>
    <property type="match status" value="1"/>
</dbReference>
<dbReference type="PANTHER" id="PTHR18895">
    <property type="entry name" value="HEMK METHYLTRANSFERASE"/>
    <property type="match status" value="1"/>
</dbReference>
<name>A0A4S8Q4P9_9HYPH</name>
<feature type="binding site" evidence="5">
    <location>
        <begin position="195"/>
        <end position="198"/>
    </location>
    <ligand>
        <name>substrate</name>
    </ligand>
</feature>